<keyword evidence="2" id="KW-1185">Reference proteome</keyword>
<proteinExistence type="predicted"/>
<sequence length="108" mass="12412">MKLKFLYNSLKRNALKTFYENNQVLKQTHILVDYKDTSSSDLIPNRLLTLNLRNMFEHSTKNITSPIYISDDELASDIESISDNLNKNNTESLSDNLNKNTAEDSDPN</sequence>
<gene>
    <name evidence="1" type="ORF">RPERSI_LOCUS12447</name>
</gene>
<organism evidence="1 2">
    <name type="scientific">Racocetra persica</name>
    <dbReference type="NCBI Taxonomy" id="160502"/>
    <lineage>
        <taxon>Eukaryota</taxon>
        <taxon>Fungi</taxon>
        <taxon>Fungi incertae sedis</taxon>
        <taxon>Mucoromycota</taxon>
        <taxon>Glomeromycotina</taxon>
        <taxon>Glomeromycetes</taxon>
        <taxon>Diversisporales</taxon>
        <taxon>Gigasporaceae</taxon>
        <taxon>Racocetra</taxon>
    </lineage>
</organism>
<comment type="caution">
    <text evidence="1">The sequence shown here is derived from an EMBL/GenBank/DDBJ whole genome shotgun (WGS) entry which is preliminary data.</text>
</comment>
<accession>A0ACA9Q2Q2</accession>
<dbReference type="EMBL" id="CAJVQC010026681">
    <property type="protein sequence ID" value="CAG8733901.1"/>
    <property type="molecule type" value="Genomic_DNA"/>
</dbReference>
<dbReference type="Proteomes" id="UP000789920">
    <property type="component" value="Unassembled WGS sequence"/>
</dbReference>
<evidence type="ECO:0000313" key="1">
    <source>
        <dbReference type="EMBL" id="CAG8733901.1"/>
    </source>
</evidence>
<evidence type="ECO:0000313" key="2">
    <source>
        <dbReference type="Proteomes" id="UP000789920"/>
    </source>
</evidence>
<reference evidence="1" key="1">
    <citation type="submission" date="2021-06" db="EMBL/GenBank/DDBJ databases">
        <authorList>
            <person name="Kallberg Y."/>
            <person name="Tangrot J."/>
            <person name="Rosling A."/>
        </authorList>
    </citation>
    <scope>NUCLEOTIDE SEQUENCE</scope>
    <source>
        <strain evidence="1">MA461A</strain>
    </source>
</reference>
<feature type="non-terminal residue" evidence="1">
    <location>
        <position position="108"/>
    </location>
</feature>
<name>A0ACA9Q2Q2_9GLOM</name>
<protein>
    <submittedName>
        <fullName evidence="1">1193_t:CDS:1</fullName>
    </submittedName>
</protein>